<keyword evidence="6" id="KW-0804">Transcription</keyword>
<proteinExistence type="inferred from homology"/>
<dbReference type="OMA" id="IYGEHTR"/>
<dbReference type="CDD" id="cd12148">
    <property type="entry name" value="fungal_TF_MHR"/>
    <property type="match status" value="1"/>
</dbReference>
<organism evidence="13 14">
    <name type="scientific">Neosartorya fischeri (strain ATCC 1020 / DSM 3700 / CBS 544.65 / FGSC A1164 / JCM 1740 / NRRL 181 / WB 181)</name>
    <name type="common">Aspergillus fischerianus</name>
    <dbReference type="NCBI Taxonomy" id="331117"/>
    <lineage>
        <taxon>Eukaryota</taxon>
        <taxon>Fungi</taxon>
        <taxon>Dikarya</taxon>
        <taxon>Ascomycota</taxon>
        <taxon>Pezizomycotina</taxon>
        <taxon>Eurotiomycetes</taxon>
        <taxon>Eurotiomycetidae</taxon>
        <taxon>Eurotiales</taxon>
        <taxon>Aspergillaceae</taxon>
        <taxon>Aspergillus</taxon>
        <taxon>Aspergillus subgen. Fumigati</taxon>
    </lineage>
</organism>
<gene>
    <name evidence="13" type="ORF">NFIA_000730</name>
</gene>
<evidence type="ECO:0000256" key="4">
    <source>
        <dbReference type="ARBA" id="ARBA00023015"/>
    </source>
</evidence>
<evidence type="ECO:0000256" key="2">
    <source>
        <dbReference type="ARBA" id="ARBA00022723"/>
    </source>
</evidence>
<dbReference type="Proteomes" id="UP000006702">
    <property type="component" value="Unassembled WGS sequence"/>
</dbReference>
<dbReference type="AlphaFoldDB" id="A1DJ40"/>
<keyword evidence="14" id="KW-1185">Reference proteome</keyword>
<dbReference type="GO" id="GO:0000981">
    <property type="term" value="F:DNA-binding transcription factor activity, RNA polymerase II-specific"/>
    <property type="evidence" value="ECO:0007669"/>
    <property type="project" value="InterPro"/>
</dbReference>
<dbReference type="GO" id="GO:0008270">
    <property type="term" value="F:zinc ion binding"/>
    <property type="evidence" value="ECO:0007669"/>
    <property type="project" value="InterPro"/>
</dbReference>
<dbReference type="STRING" id="331117.A1DJ40"/>
<dbReference type="InterPro" id="IPR001138">
    <property type="entry name" value="Zn2Cys6_DnaBD"/>
</dbReference>
<keyword evidence="3" id="KW-0862">Zinc</keyword>
<dbReference type="GO" id="GO:0000976">
    <property type="term" value="F:transcription cis-regulatory region binding"/>
    <property type="evidence" value="ECO:0007669"/>
    <property type="project" value="TreeGrafter"/>
</dbReference>
<evidence type="ECO:0000256" key="11">
    <source>
        <dbReference type="SAM" id="MobiDB-lite"/>
    </source>
</evidence>
<accession>A1DJ40</accession>
<dbReference type="CDD" id="cd00067">
    <property type="entry name" value="GAL4"/>
    <property type="match status" value="1"/>
</dbReference>
<keyword evidence="4" id="KW-0805">Transcription regulation</keyword>
<evidence type="ECO:0000313" key="14">
    <source>
        <dbReference type="Proteomes" id="UP000006702"/>
    </source>
</evidence>
<feature type="domain" description="Zn(2)-C6 fungal-type" evidence="12">
    <location>
        <begin position="48"/>
        <end position="77"/>
    </location>
</feature>
<evidence type="ECO:0000256" key="6">
    <source>
        <dbReference type="ARBA" id="ARBA00023163"/>
    </source>
</evidence>
<reference evidence="14" key="1">
    <citation type="journal article" date="2008" name="PLoS Genet.">
        <title>Genomic islands in the pathogenic filamentous fungus Aspergillus fumigatus.</title>
        <authorList>
            <person name="Fedorova N.D."/>
            <person name="Khaldi N."/>
            <person name="Joardar V.S."/>
            <person name="Maiti R."/>
            <person name="Amedeo P."/>
            <person name="Anderson M.J."/>
            <person name="Crabtree J."/>
            <person name="Silva J.C."/>
            <person name="Badger J.H."/>
            <person name="Albarraq A."/>
            <person name="Angiuoli S."/>
            <person name="Bussey H."/>
            <person name="Bowyer P."/>
            <person name="Cotty P.J."/>
            <person name="Dyer P.S."/>
            <person name="Egan A."/>
            <person name="Galens K."/>
            <person name="Fraser-Liggett C.M."/>
            <person name="Haas B.J."/>
            <person name="Inman J.M."/>
            <person name="Kent R."/>
            <person name="Lemieux S."/>
            <person name="Malavazi I."/>
            <person name="Orvis J."/>
            <person name="Roemer T."/>
            <person name="Ronning C.M."/>
            <person name="Sundaram J.P."/>
            <person name="Sutton G."/>
            <person name="Turner G."/>
            <person name="Venter J.C."/>
            <person name="White O.R."/>
            <person name="Whitty B.R."/>
            <person name="Youngman P."/>
            <person name="Wolfe K.H."/>
            <person name="Goldman G.H."/>
            <person name="Wortman J.R."/>
            <person name="Jiang B."/>
            <person name="Denning D.W."/>
            <person name="Nierman W.C."/>
        </authorList>
    </citation>
    <scope>NUCLEOTIDE SEQUENCE [LARGE SCALE GENOMIC DNA]</scope>
    <source>
        <strain evidence="14">ATCC 1020 / DSM 3700 / CBS 544.65 / FGSC A1164 / JCM 1740 / NRRL 181 / WB 181</strain>
    </source>
</reference>
<dbReference type="EMBL" id="DS027697">
    <property type="protein sequence ID" value="EAW16729.1"/>
    <property type="molecule type" value="Genomic_DNA"/>
</dbReference>
<dbReference type="Pfam" id="PF00172">
    <property type="entry name" value="Zn_clus"/>
    <property type="match status" value="1"/>
</dbReference>
<evidence type="ECO:0000259" key="12">
    <source>
        <dbReference type="PROSITE" id="PS50048"/>
    </source>
</evidence>
<dbReference type="RefSeq" id="XP_001258626.1">
    <property type="nucleotide sequence ID" value="XM_001258625.1"/>
</dbReference>
<dbReference type="InterPro" id="IPR051089">
    <property type="entry name" value="prtT"/>
</dbReference>
<dbReference type="PANTHER" id="PTHR31845">
    <property type="entry name" value="FINGER DOMAIN PROTEIN, PUTATIVE-RELATED"/>
    <property type="match status" value="1"/>
</dbReference>
<dbReference type="VEuPathDB" id="FungiDB:NFIA_000730"/>
<dbReference type="GeneID" id="4585268"/>
<evidence type="ECO:0000256" key="9">
    <source>
        <dbReference type="ARBA" id="ARBA00041135"/>
    </source>
</evidence>
<dbReference type="OrthoDB" id="4151048at2759"/>
<evidence type="ECO:0000256" key="10">
    <source>
        <dbReference type="ARBA" id="ARBA00042461"/>
    </source>
</evidence>
<protein>
    <recommendedName>
        <fullName evidence="9">Transcriptional activator of proteases prtT</fullName>
    </recommendedName>
    <alternativeName>
        <fullName evidence="10">Zn(2)-C6 zinc finger-containing protein prtT</fullName>
    </alternativeName>
</protein>
<dbReference type="PROSITE" id="PS50048">
    <property type="entry name" value="ZN2_CY6_FUNGAL_2"/>
    <property type="match status" value="1"/>
</dbReference>
<dbReference type="Gene3D" id="4.10.240.10">
    <property type="entry name" value="Zn(2)-C6 fungal-type DNA-binding domain"/>
    <property type="match status" value="1"/>
</dbReference>
<dbReference type="GO" id="GO:0005634">
    <property type="term" value="C:nucleus"/>
    <property type="evidence" value="ECO:0007669"/>
    <property type="project" value="UniProtKB-SubCell"/>
</dbReference>
<keyword evidence="5" id="KW-0238">DNA-binding</keyword>
<evidence type="ECO:0000256" key="3">
    <source>
        <dbReference type="ARBA" id="ARBA00022833"/>
    </source>
</evidence>
<evidence type="ECO:0000313" key="13">
    <source>
        <dbReference type="EMBL" id="EAW16729.1"/>
    </source>
</evidence>
<dbReference type="PROSITE" id="PS00463">
    <property type="entry name" value="ZN2_CY6_FUNGAL_1"/>
    <property type="match status" value="1"/>
</dbReference>
<sequence length="778" mass="84788">MTPSPRAVSAGSPSRGHNSLDRVDRRNSTAAVHKRQYQKQRTQRATYACERCRLKKLRCTGGHPCGACRRAEIECDFGDRGLDWQQSISLTNQRLLQLEKTVMELVSSLSHLTHPQQAALPQSPFPHAGQIISVTSANSADSFHHASASGRALNVHEVNNSPSPQITRTVGPPDSFPARTNFAEPTQSQGISATPERICTSPVHPGDSEGLDSRWAALQNNSAPFPPLMAHPTVWSGEPAKTIPAGDSNAQFALGMTHYEAKVDLQSEPVSGGIVDKRVARALFSLFFQKCHPLFPLLEPCKDLDRHFDHIRSSAPFLFTAILAIAGRYYTAYGDKQSSRSSLLPIAGSALAALADLACAHLGFVLLRKQHQLSDVQATLLLAVWIPRGGGQFADQWMLTGLCTRLAYRIGVPDSFGCPAIIRLLSSSDLDPNDIGEANSVLPQWHTWLIINQYDIWLSLGFGRPHPMPVVQPSPRQYLAVVRKLGPSAQVDSEAATYVTSLAELSAVAADLVSGLRTARLPPTPRQNIRQPAATAWSKISSLLSDLNPRLDEWQRQWTWAGSYDAVMLGRYSDLVKIYGEHTRLCLNSLSLNLITANATANSENHVTISCLENACEAAVALVQYYVKSSDSEPIVRYGGDYLVLILGQAAMFLVRVLVARLEQPLPVDRRVLAHHLKTAIELLESNDMSTTGICGWVAQLSRELARYAGLAFDSGEGDPTDANLTGLDPSLPEIQWDFDICALLGQNIPAGETGLDLGHCFDFAQSFFPPPTDPGGL</sequence>
<dbReference type="SMART" id="SM00066">
    <property type="entry name" value="GAL4"/>
    <property type="match status" value="1"/>
</dbReference>
<feature type="region of interest" description="Disordered" evidence="11">
    <location>
        <begin position="1"/>
        <end position="37"/>
    </location>
</feature>
<dbReference type="PANTHER" id="PTHR31845:SF34">
    <property type="entry name" value="TRANSCRIPTIONAL ACTIVATOR OF PROTEASES PRTT"/>
    <property type="match status" value="1"/>
</dbReference>
<evidence type="ECO:0000256" key="5">
    <source>
        <dbReference type="ARBA" id="ARBA00023125"/>
    </source>
</evidence>
<dbReference type="eggNOG" id="ENOG502RD55">
    <property type="taxonomic scope" value="Eukaryota"/>
</dbReference>
<evidence type="ECO:0000256" key="1">
    <source>
        <dbReference type="ARBA" id="ARBA00004123"/>
    </source>
</evidence>
<comment type="similarity">
    <text evidence="8">Belongs to the prtT family.</text>
</comment>
<dbReference type="HOGENOM" id="CLU_357536_0_0_1"/>
<feature type="compositionally biased region" description="Basic and acidic residues" evidence="11">
    <location>
        <begin position="18"/>
        <end position="27"/>
    </location>
</feature>
<keyword evidence="2" id="KW-0479">Metal-binding</keyword>
<evidence type="ECO:0000256" key="8">
    <source>
        <dbReference type="ARBA" id="ARBA00038134"/>
    </source>
</evidence>
<dbReference type="InterPro" id="IPR036864">
    <property type="entry name" value="Zn2-C6_fun-type_DNA-bd_sf"/>
</dbReference>
<dbReference type="SUPFAM" id="SSF57701">
    <property type="entry name" value="Zn2/Cys6 DNA-binding domain"/>
    <property type="match status" value="1"/>
</dbReference>
<evidence type="ECO:0000256" key="7">
    <source>
        <dbReference type="ARBA" id="ARBA00023242"/>
    </source>
</evidence>
<comment type="subcellular location">
    <subcellularLocation>
        <location evidence="1">Nucleus</location>
    </subcellularLocation>
</comment>
<name>A1DJ40_NEOFI</name>
<dbReference type="KEGG" id="nfi:NFIA_000730"/>
<keyword evidence="7" id="KW-0539">Nucleus</keyword>